<accession>A0A9P6VLY8</accession>
<evidence type="ECO:0000256" key="2">
    <source>
        <dbReference type="ARBA" id="ARBA00001946"/>
    </source>
</evidence>
<dbReference type="AlphaFoldDB" id="A0A9P6VLY8"/>
<comment type="cofactor">
    <cofactor evidence="2">
        <name>Mg(2+)</name>
        <dbReference type="ChEBI" id="CHEBI:18420"/>
    </cofactor>
</comment>
<dbReference type="PANTHER" id="PTHR12271">
    <property type="entry name" value="POLY A POLYMERASE CID PAP -RELATED"/>
    <property type="match status" value="1"/>
</dbReference>
<dbReference type="EC" id="2.7.7.19" evidence="4"/>
<dbReference type="Gene3D" id="1.10.1410.10">
    <property type="match status" value="1"/>
</dbReference>
<dbReference type="EMBL" id="VNKQ01000006">
    <property type="protein sequence ID" value="KAG0650447.1"/>
    <property type="molecule type" value="Genomic_DNA"/>
</dbReference>
<evidence type="ECO:0000256" key="6">
    <source>
        <dbReference type="ARBA" id="ARBA00022723"/>
    </source>
</evidence>
<dbReference type="Gene3D" id="3.30.460.10">
    <property type="entry name" value="Beta Polymerase, domain 2"/>
    <property type="match status" value="1"/>
</dbReference>
<dbReference type="GO" id="GO:0010605">
    <property type="term" value="P:negative regulation of macromolecule metabolic process"/>
    <property type="evidence" value="ECO:0007669"/>
    <property type="project" value="UniProtKB-ARBA"/>
</dbReference>
<feature type="compositionally biased region" description="Basic and acidic residues" evidence="8">
    <location>
        <begin position="589"/>
        <end position="600"/>
    </location>
</feature>
<dbReference type="GO" id="GO:0031123">
    <property type="term" value="P:RNA 3'-end processing"/>
    <property type="evidence" value="ECO:0007669"/>
    <property type="project" value="TreeGrafter"/>
</dbReference>
<dbReference type="Pfam" id="PF22600">
    <property type="entry name" value="MTPAP-like_central"/>
    <property type="match status" value="1"/>
</dbReference>
<feature type="compositionally biased region" description="Polar residues" evidence="8">
    <location>
        <begin position="198"/>
        <end position="221"/>
    </location>
</feature>
<feature type="compositionally biased region" description="Polar residues" evidence="8">
    <location>
        <begin position="166"/>
        <end position="182"/>
    </location>
</feature>
<feature type="domain" description="PAP-associated" evidence="9">
    <location>
        <begin position="493"/>
        <end position="547"/>
    </location>
</feature>
<feature type="region of interest" description="Disordered" evidence="8">
    <location>
        <begin position="984"/>
        <end position="1036"/>
    </location>
</feature>
<feature type="region of interest" description="Disordered" evidence="8">
    <location>
        <begin position="1"/>
        <end position="43"/>
    </location>
</feature>
<evidence type="ECO:0000256" key="8">
    <source>
        <dbReference type="SAM" id="MobiDB-lite"/>
    </source>
</evidence>
<comment type="similarity">
    <text evidence="3">Belongs to the DNA polymerase type-B-like family.</text>
</comment>
<dbReference type="GO" id="GO:0046872">
    <property type="term" value="F:metal ion binding"/>
    <property type="evidence" value="ECO:0007669"/>
    <property type="project" value="UniProtKB-KW"/>
</dbReference>
<keyword evidence="12" id="KW-1185">Reference proteome</keyword>
<evidence type="ECO:0000259" key="9">
    <source>
        <dbReference type="Pfam" id="PF03828"/>
    </source>
</evidence>
<feature type="compositionally biased region" description="Low complexity" evidence="8">
    <location>
        <begin position="777"/>
        <end position="792"/>
    </location>
</feature>
<dbReference type="SUPFAM" id="SSF81631">
    <property type="entry name" value="PAP/OAS1 substrate-binding domain"/>
    <property type="match status" value="1"/>
</dbReference>
<feature type="compositionally biased region" description="Polar residues" evidence="8">
    <location>
        <begin position="716"/>
        <end position="744"/>
    </location>
</feature>
<dbReference type="CDD" id="cd05402">
    <property type="entry name" value="NT_PAP_TUTase"/>
    <property type="match status" value="1"/>
</dbReference>
<dbReference type="Pfam" id="PF03828">
    <property type="entry name" value="PAP_assoc"/>
    <property type="match status" value="1"/>
</dbReference>
<dbReference type="InterPro" id="IPR002058">
    <property type="entry name" value="PAP_assoc"/>
</dbReference>
<dbReference type="PANTHER" id="PTHR12271:SF113">
    <property type="entry name" value="POLY(A) RNA POLYMERASE CID11"/>
    <property type="match status" value="1"/>
</dbReference>
<comment type="cofactor">
    <cofactor evidence="1">
        <name>Mn(2+)</name>
        <dbReference type="ChEBI" id="CHEBI:29035"/>
    </cofactor>
</comment>
<feature type="region of interest" description="Disordered" evidence="8">
    <location>
        <begin position="716"/>
        <end position="749"/>
    </location>
</feature>
<feature type="compositionally biased region" description="Polar residues" evidence="8">
    <location>
        <begin position="800"/>
        <end position="827"/>
    </location>
</feature>
<dbReference type="Proteomes" id="UP000785200">
    <property type="component" value="Unassembled WGS sequence"/>
</dbReference>
<feature type="region of interest" description="Disordered" evidence="8">
    <location>
        <begin position="1111"/>
        <end position="1256"/>
    </location>
</feature>
<feature type="compositionally biased region" description="Basic and acidic residues" evidence="8">
    <location>
        <begin position="122"/>
        <end position="142"/>
    </location>
</feature>
<keyword evidence="6" id="KW-0479">Metal-binding</keyword>
<feature type="compositionally biased region" description="Basic and acidic residues" evidence="8">
    <location>
        <begin position="998"/>
        <end position="1011"/>
    </location>
</feature>
<evidence type="ECO:0000256" key="4">
    <source>
        <dbReference type="ARBA" id="ARBA00012388"/>
    </source>
</evidence>
<reference evidence="11" key="1">
    <citation type="submission" date="2019-07" db="EMBL/GenBank/DDBJ databases">
        <title>Hyphodiscus hymeniophilus genome sequencing and assembly.</title>
        <authorList>
            <person name="Kramer G."/>
            <person name="Nodwell J."/>
        </authorList>
    </citation>
    <scope>NUCLEOTIDE SEQUENCE</scope>
    <source>
        <strain evidence="11">ATCC 34498</strain>
    </source>
</reference>
<dbReference type="InterPro" id="IPR043519">
    <property type="entry name" value="NT_sf"/>
</dbReference>
<organism evidence="11 12">
    <name type="scientific">Hyphodiscus hymeniophilus</name>
    <dbReference type="NCBI Taxonomy" id="353542"/>
    <lineage>
        <taxon>Eukaryota</taxon>
        <taxon>Fungi</taxon>
        <taxon>Dikarya</taxon>
        <taxon>Ascomycota</taxon>
        <taxon>Pezizomycotina</taxon>
        <taxon>Leotiomycetes</taxon>
        <taxon>Helotiales</taxon>
        <taxon>Hyphodiscaceae</taxon>
        <taxon>Hyphodiscus</taxon>
    </lineage>
</organism>
<feature type="region of interest" description="Disordered" evidence="8">
    <location>
        <begin position="926"/>
        <end position="948"/>
    </location>
</feature>
<dbReference type="InterPro" id="IPR054708">
    <property type="entry name" value="MTPAP-like_central"/>
</dbReference>
<feature type="compositionally biased region" description="Low complexity" evidence="8">
    <location>
        <begin position="633"/>
        <end position="647"/>
    </location>
</feature>
<comment type="caution">
    <text evidence="11">The sequence shown here is derived from an EMBL/GenBank/DDBJ whole genome shotgun (WGS) entry which is preliminary data.</text>
</comment>
<keyword evidence="7" id="KW-0460">Magnesium</keyword>
<dbReference type="OrthoDB" id="2274644at2759"/>
<proteinExistence type="inferred from homology"/>
<sequence length="1256" mass="138457">MEGQPSTGNSQHQYQSAQWSRLVRRNTLADAPSNPSPNTAPLQLPTQLDLLPILLPHQAFHQNQLAHYNKLIASGRTSRIQTSPLPPLLSTEHIQAVPGSRSGSSSGNTTRSNKSSARGGHGNKEARKYSKGERALITEKESPPTMPGKKLDLSGQLPLRPLAQHQNTTISQQSSSVPSTPHQHARKFSFESREPSPTAANNHSPRSAYSESNITLPSSRPQIPPLRGGCHFETAMAHTRRRMPYSLGSERLERLNLADVKSRLSEDEERDLTTDMRELYDRLLPTPQGEKNRRRLVEKLEQLFNSEWPGHDIRVHVFGSSGNLLCTDESDVDICITTDWKELEGVCMIADLLAKSGMTNVICVSTAKVPIVKIFDPELGLACDMNVNNTLALENTRMIKTYIEIDPRVRPLAMIIKHWTKRRIVNDAAFGGTLSSYTWICMIINFLQTRKPPVLPALHQRPHMKLPPKDGVESAFADDLNALRNFGQKNEEPLGGLLFSFFRFYSHEFDYDKLVISVRSGRQISKVEKRWHITNNNALCVEEPFNIGRNLGNTADDTSFRGLHTELRRAFDLISVGKLEECCEQYEFPKEEKPNRERPAAVKSKPAIIRSASQSNSNSSSRGRGGGHRGNRSQRNNNHSNRRASSGAFDPNQGYIPSLPHNIGAQEHWLQVQAQAQLHNDLYQTYSVLQAQENNLRQQLLHQSQIYMQGHGQNLAYAQSQSRSRGNSIATQQANDRNRTNSFDQPPLTAPIRPEYYFYPLNPMQYNPGSMAYPWQSSSTNPPSPSMTSATPELRRSIHRSSVTNGSGVQSNSSLRSHSQPAARSVPSQLLVPGAGTVSSGLGIYSQHVQPNGVPNFIAADENSESGFDTPAESISVVAPEEKTEYLGYYVGPPPMRSEPVVPKIPTFGDLQAQHGRRRLSTDHMPQSFFDRLNRPSRSPSPLGHERSLSYGAYSAPITAVPSQHGVSTNSLRTFSNQGPLVVNGSSSTGISIPNWRRSVDESSASEEHSSDAAFGSMESSSHLSLAESDLSHDQELAGQITPTDARTEGRVEPMVVNGSTSLVDDSAPIYTSPPVTKGVSPPQLSTPNGFGHDTNGALRLSPNTRNRLARQAQNGGMSPLDIGSGQGDGRDILREDAPLLSPVYEIRTPSPTANRKFEPTIDRKLKRSNSKDKEGRLESSFPLSKLGPVSTNQPKQPSEELKVNGHTRAVKSEGSPGSWQKISKGRKKGASEKSSPNGQPQIEKQPIRDSERKGG</sequence>
<feature type="region of interest" description="Disordered" evidence="8">
    <location>
        <begin position="775"/>
        <end position="827"/>
    </location>
</feature>
<evidence type="ECO:0000256" key="7">
    <source>
        <dbReference type="ARBA" id="ARBA00022842"/>
    </source>
</evidence>
<protein>
    <recommendedName>
        <fullName evidence="4">polynucleotide adenylyltransferase</fullName>
        <ecNumber evidence="4">2.7.7.19</ecNumber>
    </recommendedName>
</protein>
<feature type="region of interest" description="Disordered" evidence="8">
    <location>
        <begin position="1074"/>
        <end position="1097"/>
    </location>
</feature>
<gene>
    <name evidence="11" type="ORF">D0Z07_2948</name>
</gene>
<evidence type="ECO:0000256" key="3">
    <source>
        <dbReference type="ARBA" id="ARBA00008593"/>
    </source>
</evidence>
<evidence type="ECO:0000256" key="1">
    <source>
        <dbReference type="ARBA" id="ARBA00001936"/>
    </source>
</evidence>
<feature type="compositionally biased region" description="Basic and acidic residues" evidence="8">
    <location>
        <begin position="1246"/>
        <end position="1256"/>
    </location>
</feature>
<feature type="compositionally biased region" description="Basic and acidic residues" evidence="8">
    <location>
        <begin position="1129"/>
        <end position="1138"/>
    </location>
</feature>
<name>A0A9P6VLY8_9HELO</name>
<evidence type="ECO:0000313" key="12">
    <source>
        <dbReference type="Proteomes" id="UP000785200"/>
    </source>
</evidence>
<feature type="region of interest" description="Disordered" evidence="8">
    <location>
        <begin position="166"/>
        <end position="228"/>
    </location>
</feature>
<feature type="region of interest" description="Disordered" evidence="8">
    <location>
        <begin position="96"/>
        <end position="154"/>
    </location>
</feature>
<feature type="compositionally biased region" description="Polar residues" evidence="8">
    <location>
        <begin position="1233"/>
        <end position="1243"/>
    </location>
</feature>
<dbReference type="GO" id="GO:1990817">
    <property type="term" value="F:poly(A) RNA polymerase activity"/>
    <property type="evidence" value="ECO:0007669"/>
    <property type="project" value="UniProtKB-EC"/>
</dbReference>
<feature type="region of interest" description="Disordered" evidence="8">
    <location>
        <begin position="589"/>
        <end position="660"/>
    </location>
</feature>
<feature type="domain" description="Poly(A) RNA polymerase mitochondrial-like central palm" evidence="10">
    <location>
        <begin position="272"/>
        <end position="403"/>
    </location>
</feature>
<keyword evidence="5" id="KW-0808">Transferase</keyword>
<feature type="compositionally biased region" description="Basic and acidic residues" evidence="8">
    <location>
        <begin position="1156"/>
        <end position="1178"/>
    </location>
</feature>
<evidence type="ECO:0000313" key="11">
    <source>
        <dbReference type="EMBL" id="KAG0650447.1"/>
    </source>
</evidence>
<feature type="compositionally biased region" description="Low complexity" evidence="8">
    <location>
        <begin position="100"/>
        <end position="116"/>
    </location>
</feature>
<evidence type="ECO:0000256" key="5">
    <source>
        <dbReference type="ARBA" id="ARBA00022679"/>
    </source>
</evidence>
<feature type="compositionally biased region" description="Polar residues" evidence="8">
    <location>
        <begin position="1"/>
        <end position="19"/>
    </location>
</feature>
<dbReference type="SUPFAM" id="SSF81301">
    <property type="entry name" value="Nucleotidyltransferase"/>
    <property type="match status" value="1"/>
</dbReference>
<feature type="compositionally biased region" description="Low complexity" evidence="8">
    <location>
        <begin position="610"/>
        <end position="622"/>
    </location>
</feature>
<evidence type="ECO:0000259" key="10">
    <source>
        <dbReference type="Pfam" id="PF22600"/>
    </source>
</evidence>